<evidence type="ECO:0000313" key="2">
    <source>
        <dbReference type="EMBL" id="GFY76278.1"/>
    </source>
</evidence>
<dbReference type="SUPFAM" id="SSF50729">
    <property type="entry name" value="PH domain-like"/>
    <property type="match status" value="1"/>
</dbReference>
<accession>A0A8X7CPR5</accession>
<feature type="region of interest" description="Disordered" evidence="1">
    <location>
        <begin position="528"/>
        <end position="615"/>
    </location>
</feature>
<gene>
    <name evidence="2" type="primary">NCL1_57254</name>
    <name evidence="2" type="ORF">TNIN_421131</name>
</gene>
<feature type="region of interest" description="Disordered" evidence="1">
    <location>
        <begin position="416"/>
        <end position="447"/>
    </location>
</feature>
<proteinExistence type="predicted"/>
<feature type="region of interest" description="Disordered" evidence="1">
    <location>
        <begin position="319"/>
        <end position="344"/>
    </location>
</feature>
<evidence type="ECO:0000313" key="3">
    <source>
        <dbReference type="Proteomes" id="UP000886998"/>
    </source>
</evidence>
<dbReference type="OrthoDB" id="6077994at2759"/>
<feature type="compositionally biased region" description="Basic and acidic residues" evidence="1">
    <location>
        <begin position="539"/>
        <end position="567"/>
    </location>
</feature>
<reference evidence="2" key="1">
    <citation type="submission" date="2020-08" db="EMBL/GenBank/DDBJ databases">
        <title>Multicomponent nature underlies the extraordinary mechanical properties of spider dragline silk.</title>
        <authorList>
            <person name="Kono N."/>
            <person name="Nakamura H."/>
            <person name="Mori M."/>
            <person name="Yoshida Y."/>
            <person name="Ohtoshi R."/>
            <person name="Malay A.D."/>
            <person name="Moran D.A.P."/>
            <person name="Tomita M."/>
            <person name="Numata K."/>
            <person name="Arakawa K."/>
        </authorList>
    </citation>
    <scope>NUCLEOTIDE SEQUENCE</scope>
</reference>
<dbReference type="Proteomes" id="UP000886998">
    <property type="component" value="Unassembled WGS sequence"/>
</dbReference>
<evidence type="ECO:0008006" key="4">
    <source>
        <dbReference type="Google" id="ProtNLM"/>
    </source>
</evidence>
<keyword evidence="3" id="KW-1185">Reference proteome</keyword>
<name>A0A8X7CPR5_9ARAC</name>
<comment type="caution">
    <text evidence="2">The sequence shown here is derived from an EMBL/GenBank/DDBJ whole genome shotgun (WGS) entry which is preliminary data.</text>
</comment>
<protein>
    <recommendedName>
        <fullName evidence="4">PH domain-containing protein</fullName>
    </recommendedName>
</protein>
<evidence type="ECO:0000256" key="1">
    <source>
        <dbReference type="SAM" id="MobiDB-lite"/>
    </source>
</evidence>
<organism evidence="2 3">
    <name type="scientific">Trichonephila inaurata madagascariensis</name>
    <dbReference type="NCBI Taxonomy" id="2747483"/>
    <lineage>
        <taxon>Eukaryota</taxon>
        <taxon>Metazoa</taxon>
        <taxon>Ecdysozoa</taxon>
        <taxon>Arthropoda</taxon>
        <taxon>Chelicerata</taxon>
        <taxon>Arachnida</taxon>
        <taxon>Araneae</taxon>
        <taxon>Araneomorphae</taxon>
        <taxon>Entelegynae</taxon>
        <taxon>Araneoidea</taxon>
        <taxon>Nephilidae</taxon>
        <taxon>Trichonephila</taxon>
        <taxon>Trichonephila inaurata</taxon>
    </lineage>
</organism>
<sequence>MEDSRYRLLREGHLDIKAPPDSPERILHKAWRRLWVRAIIFSPQNRGEPHLILQLCRKAKDEEPLKQVKASRDGLRLFRCSSGSRALRCWAITSGSSLLLYLAADSEKETQDWMYTLREGLWPTVHTSKDEPHEVSLIDDEKSFASGLLGVYGHLVRTSEGVLSIIHPHWQGKQMRWRLQDILDVKLIRKVGGDEGHSGVFTLTVRSTRDETRILQFYSNTAILTVDWIKTLLSGENKDDAKSLSNKHSVASPHTEADTKMTLEATVSYATVQKNETGTHLQDDTKVDLYGKVNKTSETQLSKIPHAYLNASTNWATLKRTENSDDTENATADSGNDSDESSSDMYDHVYEDLDLLKDSRTYTLYEEIDDDGEYVPPEPPVLPARLPQSSSCQKVIGNKQDFNGSLEKKQKYKVDGESVTADVSLKKSSHSENEISSKPQKVDAPVSADPRLQKLCESVSEALKLAEEPALTAIPSKRPSILRKVVGKTKIKSHQVSPPVGKARTNVQTPILKRTVSEPDLADKMLNSKDLPLQPFDNPFDKTGNKQETKKPARHVPLEEMLKDSKPAYRKQHRRGVSEGGFVYGKPMQFPQIESDKSSSARFTDQTEAEYIHMS</sequence>
<dbReference type="EMBL" id="BMAV01021828">
    <property type="protein sequence ID" value="GFY76278.1"/>
    <property type="molecule type" value="Genomic_DNA"/>
</dbReference>
<dbReference type="AlphaFoldDB" id="A0A8X7CPR5"/>